<keyword evidence="4" id="KW-0949">S-adenosyl-L-methionine</keyword>
<dbReference type="AlphaFoldDB" id="A0A3P3EUT4"/>
<dbReference type="CDD" id="cd02440">
    <property type="entry name" value="AdoMet_MTases"/>
    <property type="match status" value="1"/>
</dbReference>
<evidence type="ECO:0000313" key="6">
    <source>
        <dbReference type="EMBL" id="RRH90163.1"/>
    </source>
</evidence>
<feature type="domain" description="Methyltransferase" evidence="5">
    <location>
        <begin position="45"/>
        <end position="139"/>
    </location>
</feature>
<dbReference type="InterPro" id="IPR004033">
    <property type="entry name" value="UbiE/COQ5_MeTrFase"/>
</dbReference>
<dbReference type="SUPFAM" id="SSF53335">
    <property type="entry name" value="S-adenosyl-L-methionine-dependent methyltransferases"/>
    <property type="match status" value="1"/>
</dbReference>
<dbReference type="PROSITE" id="PS51608">
    <property type="entry name" value="SAM_MT_UBIE"/>
    <property type="match status" value="1"/>
</dbReference>
<keyword evidence="3 6" id="KW-0808">Transferase</keyword>
<dbReference type="InterPro" id="IPR029063">
    <property type="entry name" value="SAM-dependent_MTases_sf"/>
</dbReference>
<sequence>MAQQEQWQLEGSAAELYERYLVPAITALWAADLVDRAAPQSGERVLDLACGTGVVARVAAERMGGGQVVGLDINTGMLAVARSLPTGAGPRIDWCEGSALEMPFPDSTFDLVLCQLGLQFFPDRSGALREMFRVLVPNGRLALSVFSAIDHTPAAKALADALDRHLGPGASATKRSEHSLADADELYRLVAGAGFRHVTVHTITQNIRFPSPKEYVRLQLAATPQAGLVSGMDAGHRDAVITAITGDLSSSLAIYSSGGELTFPQEAHVLVARR</sequence>
<dbReference type="PANTHER" id="PTHR43591">
    <property type="entry name" value="METHYLTRANSFERASE"/>
    <property type="match status" value="1"/>
</dbReference>
<dbReference type="Pfam" id="PF13649">
    <property type="entry name" value="Methyltransf_25"/>
    <property type="match status" value="1"/>
</dbReference>
<dbReference type="OrthoDB" id="9765084at2"/>
<evidence type="ECO:0000256" key="3">
    <source>
        <dbReference type="ARBA" id="ARBA00022679"/>
    </source>
</evidence>
<keyword evidence="2 6" id="KW-0489">Methyltransferase</keyword>
<protein>
    <submittedName>
        <fullName evidence="6">Methyltransferase domain-containing protein</fullName>
    </submittedName>
</protein>
<evidence type="ECO:0000256" key="4">
    <source>
        <dbReference type="ARBA" id="ARBA00022691"/>
    </source>
</evidence>
<reference evidence="6 7" key="1">
    <citation type="submission" date="2018-11" db="EMBL/GenBank/DDBJ databases">
        <title>the genome of Mesorhizobium tamadayense DSM 28320.</title>
        <authorList>
            <person name="Gao J."/>
        </authorList>
    </citation>
    <scope>NUCLEOTIDE SEQUENCE [LARGE SCALE GENOMIC DNA]</scope>
    <source>
        <strain evidence="6 7">DSM 28320</strain>
    </source>
</reference>
<comment type="caution">
    <text evidence="6">The sequence shown here is derived from an EMBL/GenBank/DDBJ whole genome shotgun (WGS) entry which is preliminary data.</text>
</comment>
<dbReference type="Proteomes" id="UP000273786">
    <property type="component" value="Unassembled WGS sequence"/>
</dbReference>
<dbReference type="PANTHER" id="PTHR43591:SF24">
    <property type="entry name" value="2-METHOXY-6-POLYPRENYL-1,4-BENZOQUINOL METHYLASE, MITOCHONDRIAL"/>
    <property type="match status" value="1"/>
</dbReference>
<proteinExistence type="predicted"/>
<gene>
    <name evidence="6" type="ORF">EH240_33340</name>
</gene>
<dbReference type="Gene3D" id="3.40.50.150">
    <property type="entry name" value="Vaccinia Virus protein VP39"/>
    <property type="match status" value="1"/>
</dbReference>
<evidence type="ECO:0000259" key="5">
    <source>
        <dbReference type="Pfam" id="PF13649"/>
    </source>
</evidence>
<dbReference type="InterPro" id="IPR041698">
    <property type="entry name" value="Methyltransf_25"/>
</dbReference>
<dbReference type="EMBL" id="RQXT01000071">
    <property type="protein sequence ID" value="RRH90163.1"/>
    <property type="molecule type" value="Genomic_DNA"/>
</dbReference>
<name>A0A3P3EUT4_9HYPH</name>
<accession>A0A3P3EUT4</accession>
<dbReference type="GO" id="GO:0009234">
    <property type="term" value="P:menaquinone biosynthetic process"/>
    <property type="evidence" value="ECO:0007669"/>
    <property type="project" value="UniProtKB-KW"/>
</dbReference>
<organism evidence="6 7">
    <name type="scientific">Mesorhizobium tamadayense</name>
    <dbReference type="NCBI Taxonomy" id="425306"/>
    <lineage>
        <taxon>Bacteria</taxon>
        <taxon>Pseudomonadati</taxon>
        <taxon>Pseudomonadota</taxon>
        <taxon>Alphaproteobacteria</taxon>
        <taxon>Hyphomicrobiales</taxon>
        <taxon>Phyllobacteriaceae</taxon>
        <taxon>Mesorhizobium</taxon>
    </lineage>
</organism>
<dbReference type="GO" id="GO:0008168">
    <property type="term" value="F:methyltransferase activity"/>
    <property type="evidence" value="ECO:0007669"/>
    <property type="project" value="UniProtKB-KW"/>
</dbReference>
<evidence type="ECO:0000313" key="7">
    <source>
        <dbReference type="Proteomes" id="UP000273786"/>
    </source>
</evidence>
<dbReference type="RefSeq" id="WP_125006512.1">
    <property type="nucleotide sequence ID" value="NZ_RQXT01000071.1"/>
</dbReference>
<evidence type="ECO:0000256" key="2">
    <source>
        <dbReference type="ARBA" id="ARBA00022603"/>
    </source>
</evidence>
<keyword evidence="7" id="KW-1185">Reference proteome</keyword>
<dbReference type="GO" id="GO:0032259">
    <property type="term" value="P:methylation"/>
    <property type="evidence" value="ECO:0007669"/>
    <property type="project" value="UniProtKB-KW"/>
</dbReference>
<keyword evidence="1" id="KW-0474">Menaquinone biosynthesis</keyword>
<evidence type="ECO:0000256" key="1">
    <source>
        <dbReference type="ARBA" id="ARBA00022428"/>
    </source>
</evidence>